<evidence type="ECO:0000256" key="1">
    <source>
        <dbReference type="SAM" id="SignalP"/>
    </source>
</evidence>
<feature type="chain" id="PRO_5013258792" evidence="1">
    <location>
        <begin position="16"/>
        <end position="143"/>
    </location>
</feature>
<dbReference type="KEGG" id="nao:Y958_21390"/>
<dbReference type="PROSITE" id="PS51257">
    <property type="entry name" value="PROKAR_LIPOPROTEIN"/>
    <property type="match status" value="1"/>
</dbReference>
<evidence type="ECO:0000313" key="3">
    <source>
        <dbReference type="Proteomes" id="UP000197153"/>
    </source>
</evidence>
<reference evidence="2 3" key="1">
    <citation type="submission" date="2017-06" db="EMBL/GenBank/DDBJ databases">
        <title>Complete genome sequence of Nitrospirillum amazonense strain CBAmC, an endophytic nitrogen-fixing and plant growth-promoting bacterium, isolated from sugarcane.</title>
        <authorList>
            <person name="Schwab S."/>
            <person name="dos Santos Teixeira K.R."/>
            <person name="Simoes Araujo J.L."/>
            <person name="Soares Vidal M."/>
            <person name="Borges de Freitas H.R."/>
            <person name="Rivello Crivelaro A.L."/>
            <person name="Bueno de Camargo Nunes A."/>
            <person name="dos Santos C.M."/>
            <person name="Palmeira da Silva Rosa D."/>
            <person name="da Silva Padilha D."/>
            <person name="da Silva E."/>
            <person name="Araujo Terra L."/>
            <person name="Soares Mendes V."/>
            <person name="Farinelli L."/>
            <person name="Magalhaes Cruz L."/>
            <person name="Baldani J.I."/>
        </authorList>
    </citation>
    <scope>NUCLEOTIDE SEQUENCE [LARGE SCALE GENOMIC DNA]</scope>
    <source>
        <strain evidence="2 3">CBAmC</strain>
    </source>
</reference>
<keyword evidence="1" id="KW-0732">Signal</keyword>
<gene>
    <name evidence="2" type="ORF">Y958_21390</name>
</gene>
<dbReference type="RefSeq" id="WP_040849601.1">
    <property type="nucleotide sequence ID" value="NZ_CP022111.1"/>
</dbReference>
<organism evidence="2 3">
    <name type="scientific">Nitrospirillum viridazoti CBAmc</name>
    <dbReference type="NCBI Taxonomy" id="1441467"/>
    <lineage>
        <taxon>Bacteria</taxon>
        <taxon>Pseudomonadati</taxon>
        <taxon>Pseudomonadota</taxon>
        <taxon>Alphaproteobacteria</taxon>
        <taxon>Rhodospirillales</taxon>
        <taxon>Azospirillaceae</taxon>
        <taxon>Nitrospirillum</taxon>
        <taxon>Nitrospirillum viridazoti</taxon>
    </lineage>
</organism>
<protein>
    <submittedName>
        <fullName evidence="2">Uncharacterized protein</fullName>
    </submittedName>
</protein>
<dbReference type="AlphaFoldDB" id="A0A248JXW9"/>
<evidence type="ECO:0000313" key="2">
    <source>
        <dbReference type="EMBL" id="ASG23366.1"/>
    </source>
</evidence>
<feature type="signal peptide" evidence="1">
    <location>
        <begin position="1"/>
        <end position="15"/>
    </location>
</feature>
<proteinExistence type="predicted"/>
<accession>A0A248JXW9</accession>
<name>A0A248JXW9_9PROT</name>
<keyword evidence="3" id="KW-1185">Reference proteome</keyword>
<dbReference type="EMBL" id="CP022111">
    <property type="protein sequence ID" value="ASG23366.1"/>
    <property type="molecule type" value="Genomic_DNA"/>
</dbReference>
<dbReference type="Proteomes" id="UP000197153">
    <property type="component" value="Chromosome 2"/>
</dbReference>
<sequence length="143" mass="15631">MKTAALLLLGSTLLAAGCATQPLTPEDAIHYAAAVAPDVYSDTYILDVVATGRQNGRIFLNSQADYRDPHNLSIEILPGALPAFKQAYGEDADAHFKGHRITVLGEARRVTIWYLNQSGERTGQSYYQTHIVVSDPDQIKIES</sequence>